<dbReference type="HOGENOM" id="CLU_100483_0_0_0"/>
<dbReference type="Proteomes" id="UP000006875">
    <property type="component" value="Chromosome"/>
</dbReference>
<evidence type="ECO:0000313" key="1">
    <source>
        <dbReference type="EMBL" id="ADO82817.1"/>
    </source>
</evidence>
<dbReference type="KEGG" id="ipo:Ilyop_1036"/>
<organism evidence="1 2">
    <name type="scientific">Ilyobacter polytropus (strain ATCC 51220 / DSM 2926 / LMG 16218 / CuHBu1)</name>
    <dbReference type="NCBI Taxonomy" id="572544"/>
    <lineage>
        <taxon>Bacteria</taxon>
        <taxon>Fusobacteriati</taxon>
        <taxon>Fusobacteriota</taxon>
        <taxon>Fusobacteriia</taxon>
        <taxon>Fusobacteriales</taxon>
        <taxon>Fusobacteriaceae</taxon>
        <taxon>Ilyobacter</taxon>
    </lineage>
</organism>
<dbReference type="Pfam" id="PF06763">
    <property type="entry name" value="Minor_tail_Z"/>
    <property type="match status" value="1"/>
</dbReference>
<dbReference type="EMBL" id="CP002281">
    <property type="protein sequence ID" value="ADO82817.1"/>
    <property type="molecule type" value="Genomic_DNA"/>
</dbReference>
<dbReference type="AlphaFoldDB" id="E3H7C1"/>
<dbReference type="InterPro" id="IPR010633">
    <property type="entry name" value="Phage_lambda_GpZ"/>
</dbReference>
<accession>E3H7C1</accession>
<sequence>MITVDIKELEKARKELEGINNGLEIVVARAVKTAAREAKKAAVNRVAEEFFIDKKPVSDSINIKNPTVENPVAEISNNRKKDTFTLKRFKVEVPLNGPIKVAQSRSGGLKELKRGFLMAPKSQPGNIHVFRREGKKRYPIEVQRGYSTGGMLNAENISDYVEEVAQEKIYGQIDKEVSKFFNKKGE</sequence>
<protein>
    <recommendedName>
        <fullName evidence="3">Prophage minor tail Z family protein</fullName>
    </recommendedName>
</protein>
<proteinExistence type="predicted"/>
<dbReference type="STRING" id="572544.Ilyop_1036"/>
<evidence type="ECO:0008006" key="3">
    <source>
        <dbReference type="Google" id="ProtNLM"/>
    </source>
</evidence>
<keyword evidence="2" id="KW-1185">Reference proteome</keyword>
<reference evidence="1 2" key="1">
    <citation type="journal article" date="2010" name="Stand. Genomic Sci.">
        <title>Complete genome sequence of Ilyobacter polytropus type strain (CuHbu1).</title>
        <authorList>
            <person name="Sikorski J."/>
            <person name="Chertkov O."/>
            <person name="Lapidus A."/>
            <person name="Nolan M."/>
            <person name="Lucas S."/>
            <person name="Del Rio T.G."/>
            <person name="Tice H."/>
            <person name="Cheng J.F."/>
            <person name="Tapia R."/>
            <person name="Han C."/>
            <person name="Goodwin L."/>
            <person name="Pitluck S."/>
            <person name="Liolios K."/>
            <person name="Ivanova N."/>
            <person name="Mavromatis K."/>
            <person name="Mikhailova N."/>
            <person name="Pati A."/>
            <person name="Chen A."/>
            <person name="Palaniappan K."/>
            <person name="Land M."/>
            <person name="Hauser L."/>
            <person name="Chang Y.J."/>
            <person name="Jeffries C.D."/>
            <person name="Brambilla E."/>
            <person name="Yasawong M."/>
            <person name="Rohde M."/>
            <person name="Pukall R."/>
            <person name="Spring S."/>
            <person name="Goker M."/>
            <person name="Woyke T."/>
            <person name="Bristow J."/>
            <person name="Eisen J.A."/>
            <person name="Markowitz V."/>
            <person name="Hugenholtz P."/>
            <person name="Kyrpides N.C."/>
            <person name="Klenk H.P."/>
        </authorList>
    </citation>
    <scope>NUCLEOTIDE SEQUENCE [LARGE SCALE GENOMIC DNA]</scope>
    <source>
        <strain evidence="2">ATCC 51220 / DSM 2926 / LMG 16218 / CuHBu1</strain>
    </source>
</reference>
<name>E3H7C1_ILYPC</name>
<dbReference type="OrthoDB" id="5518677at2"/>
<gene>
    <name evidence="1" type="ordered locus">Ilyop_1036</name>
</gene>
<dbReference type="RefSeq" id="WP_013387485.1">
    <property type="nucleotide sequence ID" value="NC_014632.1"/>
</dbReference>
<evidence type="ECO:0000313" key="2">
    <source>
        <dbReference type="Proteomes" id="UP000006875"/>
    </source>
</evidence>